<dbReference type="Pfam" id="PF03754">
    <property type="entry name" value="At2g31720-like"/>
    <property type="match status" value="1"/>
</dbReference>
<feature type="domain" description="TF-B3" evidence="7">
    <location>
        <begin position="98"/>
        <end position="203"/>
    </location>
</feature>
<feature type="compositionally biased region" description="Basic and acidic residues" evidence="6">
    <location>
        <begin position="35"/>
        <end position="44"/>
    </location>
</feature>
<keyword evidence="2" id="KW-0805">Transcription regulation</keyword>
<dbReference type="SMART" id="SM01019">
    <property type="entry name" value="B3"/>
    <property type="match status" value="1"/>
</dbReference>
<dbReference type="PANTHER" id="PTHR31541:SF60">
    <property type="entry name" value="TF-B3 DOMAIN-CONTAINING PROTEIN"/>
    <property type="match status" value="1"/>
</dbReference>
<feature type="region of interest" description="Disordered" evidence="6">
    <location>
        <begin position="35"/>
        <end position="57"/>
    </location>
</feature>
<evidence type="ECO:0000256" key="4">
    <source>
        <dbReference type="ARBA" id="ARBA00023163"/>
    </source>
</evidence>
<evidence type="ECO:0000256" key="2">
    <source>
        <dbReference type="ARBA" id="ARBA00023015"/>
    </source>
</evidence>
<protein>
    <recommendedName>
        <fullName evidence="7">TF-B3 domain-containing protein</fullName>
    </recommendedName>
</protein>
<dbReference type="GO" id="GO:0005634">
    <property type="term" value="C:nucleus"/>
    <property type="evidence" value="ECO:0007669"/>
    <property type="project" value="UniProtKB-SubCell"/>
</dbReference>
<comment type="subcellular location">
    <subcellularLocation>
        <location evidence="1">Nucleus</location>
    </subcellularLocation>
</comment>
<accession>A0A9Q0KEJ3</accession>
<keyword evidence="9" id="KW-1185">Reference proteome</keyword>
<name>A0A9Q0KEJ3_9MAGN</name>
<proteinExistence type="predicted"/>
<dbReference type="Gene3D" id="2.40.330.10">
    <property type="entry name" value="DNA-binding pseudobarrel domain"/>
    <property type="match status" value="1"/>
</dbReference>
<organism evidence="8 9">
    <name type="scientific">Protea cynaroides</name>
    <dbReference type="NCBI Taxonomy" id="273540"/>
    <lineage>
        <taxon>Eukaryota</taxon>
        <taxon>Viridiplantae</taxon>
        <taxon>Streptophyta</taxon>
        <taxon>Embryophyta</taxon>
        <taxon>Tracheophyta</taxon>
        <taxon>Spermatophyta</taxon>
        <taxon>Magnoliopsida</taxon>
        <taxon>Proteales</taxon>
        <taxon>Proteaceae</taxon>
        <taxon>Protea</taxon>
    </lineage>
</organism>
<dbReference type="InterPro" id="IPR015300">
    <property type="entry name" value="DNA-bd_pseudobarrel_sf"/>
</dbReference>
<keyword evidence="5" id="KW-0539">Nucleus</keyword>
<evidence type="ECO:0000313" key="8">
    <source>
        <dbReference type="EMBL" id="KAJ4968886.1"/>
    </source>
</evidence>
<dbReference type="AlphaFoldDB" id="A0A9Q0KEJ3"/>
<comment type="caution">
    <text evidence="8">The sequence shown here is derived from an EMBL/GenBank/DDBJ whole genome shotgun (WGS) entry which is preliminary data.</text>
</comment>
<keyword evidence="3" id="KW-0238">DNA-binding</keyword>
<evidence type="ECO:0000313" key="9">
    <source>
        <dbReference type="Proteomes" id="UP001141806"/>
    </source>
</evidence>
<dbReference type="EMBL" id="JAMYWD010000006">
    <property type="protein sequence ID" value="KAJ4968886.1"/>
    <property type="molecule type" value="Genomic_DNA"/>
</dbReference>
<dbReference type="CDD" id="cd10017">
    <property type="entry name" value="B3_DNA"/>
    <property type="match status" value="1"/>
</dbReference>
<evidence type="ECO:0000259" key="7">
    <source>
        <dbReference type="PROSITE" id="PS50863"/>
    </source>
</evidence>
<evidence type="ECO:0000256" key="3">
    <source>
        <dbReference type="ARBA" id="ARBA00023125"/>
    </source>
</evidence>
<sequence length="220" mass="25676">MVRNDKVMKFKGDWENFEVLVEAAEMEWEARAAEKEMAKTSERKNHNKRVQKQECKSEPVKKRRKMTIVCPEPQMPPLLKRRIEEIAGVGTATVWLNAKELTISDVKEHLDRLFIPKTEALKQFLNENEIENLDRTNNRTKVVDPEGDEWDLIFKYWTKVNQYVFTGQWYQLVADKGLQSGEVLQVWGFRCKDKPCFAINRVGQRSELANTNGASSSRQQ</sequence>
<evidence type="ECO:0000256" key="5">
    <source>
        <dbReference type="ARBA" id="ARBA00023242"/>
    </source>
</evidence>
<evidence type="ECO:0000256" key="1">
    <source>
        <dbReference type="ARBA" id="ARBA00004123"/>
    </source>
</evidence>
<keyword evidence="4" id="KW-0804">Transcription</keyword>
<dbReference type="PROSITE" id="PS50863">
    <property type="entry name" value="B3"/>
    <property type="match status" value="1"/>
</dbReference>
<dbReference type="InterPro" id="IPR003340">
    <property type="entry name" value="B3_DNA-bd"/>
</dbReference>
<dbReference type="Proteomes" id="UP001141806">
    <property type="component" value="Unassembled WGS sequence"/>
</dbReference>
<dbReference type="SUPFAM" id="SSF101936">
    <property type="entry name" value="DNA-binding pseudobarrel domain"/>
    <property type="match status" value="1"/>
</dbReference>
<evidence type="ECO:0000256" key="6">
    <source>
        <dbReference type="SAM" id="MobiDB-lite"/>
    </source>
</evidence>
<dbReference type="InterPro" id="IPR005508">
    <property type="entry name" value="At2g31720-like"/>
</dbReference>
<gene>
    <name evidence="8" type="ORF">NE237_015587</name>
</gene>
<reference evidence="8" key="1">
    <citation type="journal article" date="2023" name="Plant J.">
        <title>The genome of the king protea, Protea cynaroides.</title>
        <authorList>
            <person name="Chang J."/>
            <person name="Duong T.A."/>
            <person name="Schoeman C."/>
            <person name="Ma X."/>
            <person name="Roodt D."/>
            <person name="Barker N."/>
            <person name="Li Z."/>
            <person name="Van de Peer Y."/>
            <person name="Mizrachi E."/>
        </authorList>
    </citation>
    <scope>NUCLEOTIDE SEQUENCE</scope>
    <source>
        <tissue evidence="8">Young leaves</tissue>
    </source>
</reference>
<dbReference type="GO" id="GO:0003677">
    <property type="term" value="F:DNA binding"/>
    <property type="evidence" value="ECO:0007669"/>
    <property type="project" value="UniProtKB-KW"/>
</dbReference>
<dbReference type="PANTHER" id="PTHR31541">
    <property type="entry name" value="B3 DOMAIN PLANT PROTEIN-RELATED"/>
    <property type="match status" value="1"/>
</dbReference>